<name>A0A2P8CWI9_9BACT</name>
<dbReference type="Proteomes" id="UP000240572">
    <property type="component" value="Unassembled WGS sequence"/>
</dbReference>
<comment type="caution">
    <text evidence="1">The sequence shown here is derived from an EMBL/GenBank/DDBJ whole genome shotgun (WGS) entry which is preliminary data.</text>
</comment>
<organism evidence="1 2">
    <name type="scientific">Taibaiella chishuiensis</name>
    <dbReference type="NCBI Taxonomy" id="1434707"/>
    <lineage>
        <taxon>Bacteria</taxon>
        <taxon>Pseudomonadati</taxon>
        <taxon>Bacteroidota</taxon>
        <taxon>Chitinophagia</taxon>
        <taxon>Chitinophagales</taxon>
        <taxon>Chitinophagaceae</taxon>
        <taxon>Taibaiella</taxon>
    </lineage>
</organism>
<protein>
    <submittedName>
        <fullName evidence="1">Uncharacterized protein</fullName>
    </submittedName>
</protein>
<evidence type="ECO:0000313" key="1">
    <source>
        <dbReference type="EMBL" id="PSK89299.1"/>
    </source>
</evidence>
<accession>A0A2P8CWI9</accession>
<sequence length="85" mass="9479">MKNIEFSALEKEAANFDFKTFLEADASVARNNIAAAESVADVKEQICKVWRKIRKFVKMAEVVPIVGKFITILADLLDTICGETN</sequence>
<reference evidence="1 2" key="1">
    <citation type="submission" date="2018-03" db="EMBL/GenBank/DDBJ databases">
        <title>Genomic Encyclopedia of Type Strains, Phase III (KMG-III): the genomes of soil and plant-associated and newly described type strains.</title>
        <authorList>
            <person name="Whitman W."/>
        </authorList>
    </citation>
    <scope>NUCLEOTIDE SEQUENCE [LARGE SCALE GENOMIC DNA]</scope>
    <source>
        <strain evidence="1 2">CGMCC 1.12700</strain>
    </source>
</reference>
<dbReference type="EMBL" id="PYGD01000012">
    <property type="protein sequence ID" value="PSK89299.1"/>
    <property type="molecule type" value="Genomic_DNA"/>
</dbReference>
<proteinExistence type="predicted"/>
<dbReference type="AlphaFoldDB" id="A0A2P8CWI9"/>
<dbReference type="RefSeq" id="WP_106524951.1">
    <property type="nucleotide sequence ID" value="NZ_PYGD01000012.1"/>
</dbReference>
<evidence type="ECO:0000313" key="2">
    <source>
        <dbReference type="Proteomes" id="UP000240572"/>
    </source>
</evidence>
<keyword evidence="2" id="KW-1185">Reference proteome</keyword>
<gene>
    <name evidence="1" type="ORF">B0I18_112100</name>
</gene>